<evidence type="ECO:0000313" key="1">
    <source>
        <dbReference type="EMBL" id="UUX49445.1"/>
    </source>
</evidence>
<dbReference type="KEGG" id="naci:NUH88_18840"/>
<dbReference type="AlphaFoldDB" id="A0A9J7AVK3"/>
<dbReference type="RefSeq" id="WP_257768102.1">
    <property type="nucleotide sequence ID" value="NZ_CP102480.1"/>
</dbReference>
<reference evidence="1" key="1">
    <citation type="submission" date="2022-08" db="EMBL/GenBank/DDBJ databases">
        <title>Nisaea acidiphila sp. nov., isolated from a marine algal debris and emended description of the genus Nisaea Urios et al. 2008.</title>
        <authorList>
            <person name="Kwon K."/>
        </authorList>
    </citation>
    <scope>NUCLEOTIDE SEQUENCE</scope>
    <source>
        <strain evidence="1">MEBiC11861</strain>
    </source>
</reference>
<dbReference type="EMBL" id="CP102480">
    <property type="protein sequence ID" value="UUX49445.1"/>
    <property type="molecule type" value="Genomic_DNA"/>
</dbReference>
<sequence length="151" mass="16972">MTSMPIVSGRRNCYSAASWLGLGKLMHCDVRENPDQNFVEAVCSGSVDLTGMQMAIADLRRVDGYVDGMNALWDFQEADLSQFSADDMKALLSYMEETPKRKKVRVAILLSGKVDFMLLKLWRAVSSRRYGQTTELFSDRESAVAWLCEAV</sequence>
<keyword evidence="2" id="KW-1185">Reference proteome</keyword>
<dbReference type="Proteomes" id="UP001060336">
    <property type="component" value="Chromosome"/>
</dbReference>
<protein>
    <submittedName>
        <fullName evidence="1">Uncharacterized protein</fullName>
    </submittedName>
</protein>
<evidence type="ECO:0000313" key="2">
    <source>
        <dbReference type="Proteomes" id="UP001060336"/>
    </source>
</evidence>
<gene>
    <name evidence="1" type="ORF">NUH88_18840</name>
</gene>
<accession>A0A9J7AVK3</accession>
<proteinExistence type="predicted"/>
<organism evidence="1 2">
    <name type="scientific">Nisaea acidiphila</name>
    <dbReference type="NCBI Taxonomy" id="1862145"/>
    <lineage>
        <taxon>Bacteria</taxon>
        <taxon>Pseudomonadati</taxon>
        <taxon>Pseudomonadota</taxon>
        <taxon>Alphaproteobacteria</taxon>
        <taxon>Rhodospirillales</taxon>
        <taxon>Thalassobaculaceae</taxon>
        <taxon>Nisaea</taxon>
    </lineage>
</organism>
<name>A0A9J7AVK3_9PROT</name>